<dbReference type="InterPro" id="IPR050731">
    <property type="entry name" value="HRD1_E3_ubiq-ligases"/>
</dbReference>
<feature type="compositionally biased region" description="Low complexity" evidence="5">
    <location>
        <begin position="10"/>
        <end position="27"/>
    </location>
</feature>
<evidence type="ECO:0000313" key="8">
    <source>
        <dbReference type="Proteomes" id="UP000553632"/>
    </source>
</evidence>
<dbReference type="SUPFAM" id="SSF57850">
    <property type="entry name" value="RING/U-box"/>
    <property type="match status" value="1"/>
</dbReference>
<feature type="compositionally biased region" description="Basic residues" evidence="5">
    <location>
        <begin position="522"/>
        <end position="532"/>
    </location>
</feature>
<dbReference type="PANTHER" id="PTHR22763:SF162">
    <property type="entry name" value="TRANSMEMBRANE E3 UBIQUITIN-PROTEIN LIGASE 1"/>
    <property type="match status" value="1"/>
</dbReference>
<proteinExistence type="predicted"/>
<dbReference type="PANTHER" id="PTHR22763">
    <property type="entry name" value="RING ZINC FINGER PROTEIN"/>
    <property type="match status" value="1"/>
</dbReference>
<evidence type="ECO:0000313" key="7">
    <source>
        <dbReference type="EMBL" id="KAF4734685.1"/>
    </source>
</evidence>
<evidence type="ECO:0000256" key="2">
    <source>
        <dbReference type="ARBA" id="ARBA00022771"/>
    </source>
</evidence>
<gene>
    <name evidence="7" type="ORF">FOZ63_018471</name>
</gene>
<feature type="compositionally biased region" description="Basic and acidic residues" evidence="5">
    <location>
        <begin position="413"/>
        <end position="434"/>
    </location>
</feature>
<feature type="domain" description="RING-type" evidence="6">
    <location>
        <begin position="181"/>
        <end position="222"/>
    </location>
</feature>
<dbReference type="InterPro" id="IPR001841">
    <property type="entry name" value="Znf_RING"/>
</dbReference>
<dbReference type="InterPro" id="IPR013083">
    <property type="entry name" value="Znf_RING/FYVE/PHD"/>
</dbReference>
<dbReference type="GO" id="GO:0061630">
    <property type="term" value="F:ubiquitin protein ligase activity"/>
    <property type="evidence" value="ECO:0007669"/>
    <property type="project" value="TreeGrafter"/>
</dbReference>
<evidence type="ECO:0000256" key="4">
    <source>
        <dbReference type="PROSITE-ProRule" id="PRU00175"/>
    </source>
</evidence>
<dbReference type="CDD" id="cd16454">
    <property type="entry name" value="RING-H2_PA-TM-RING"/>
    <property type="match status" value="1"/>
</dbReference>
<evidence type="ECO:0000256" key="5">
    <source>
        <dbReference type="SAM" id="MobiDB-lite"/>
    </source>
</evidence>
<feature type="compositionally biased region" description="Basic and acidic residues" evidence="5">
    <location>
        <begin position="474"/>
        <end position="491"/>
    </location>
</feature>
<dbReference type="Gene3D" id="3.30.40.10">
    <property type="entry name" value="Zinc/RING finger domain, C3HC4 (zinc finger)"/>
    <property type="match status" value="1"/>
</dbReference>
<accession>A0A7J6SPP9</accession>
<comment type="caution">
    <text evidence="7">The sequence shown here is derived from an EMBL/GenBank/DDBJ whole genome shotgun (WGS) entry which is preliminary data.</text>
</comment>
<dbReference type="GO" id="GO:0043161">
    <property type="term" value="P:proteasome-mediated ubiquitin-dependent protein catabolic process"/>
    <property type="evidence" value="ECO:0007669"/>
    <property type="project" value="TreeGrafter"/>
</dbReference>
<feature type="compositionally biased region" description="Basic residues" evidence="5">
    <location>
        <begin position="399"/>
        <end position="412"/>
    </location>
</feature>
<dbReference type="GO" id="GO:0008270">
    <property type="term" value="F:zinc ion binding"/>
    <property type="evidence" value="ECO:0007669"/>
    <property type="project" value="UniProtKB-KW"/>
</dbReference>
<dbReference type="AlphaFoldDB" id="A0A7J6SPP9"/>
<dbReference type="Proteomes" id="UP000553632">
    <property type="component" value="Unassembled WGS sequence"/>
</dbReference>
<feature type="region of interest" description="Disordered" evidence="5">
    <location>
        <begin position="1"/>
        <end position="43"/>
    </location>
</feature>
<dbReference type="Pfam" id="PF13639">
    <property type="entry name" value="zf-RING_2"/>
    <property type="match status" value="1"/>
</dbReference>
<sequence>MVLLEEVDSDSSSPSSPGSTSAEAPSTEVVTPDRSSEPSAAADGLFPTITQRFAGFAETNPDEATALARIAQIMVRTYPEAVQAALGMADRANYFASHYLSWIPFMGGIANRISSATAGIPSTLREDPDALDQRISELLTEVLGPEKAAHLWDTNDGSPESLEGVSEVVLTDEDAVVGDTCAICMEEYNVGDKCYKLSCGHYLHEECGRRWLRRAPTCPICRAKMMPGGEDVGSGNSESSTFSDGRFTRRYESDRGYDNAVTSMSVEAPQSWVWAARKAARGCGPLERDGVRVGLERIVDKLDLYLMSTNKIVEVAHAVLVDVSAQRTPQYAEPVQQQYVDPRRGPQYSWTAGQEPQNYGASRVVDDEGRLRETLNESSAGRVEATEMVTQRQHDRAPRKSKIIRKSSRKSLHRLEAPEEAGIGRRPNDAESKRSKSRQAAGESADADGGEERRRAVTKVRRPSRVVEEGSDDSDGRSDGGDRGRVDDRKLTLQQFVNTLMRQFPEKPTAEASQNGLDRTRQAGRRSRRSSASRKQSQVVEIERGVAEDDELAEARRMPASSLSSEDMSD</sequence>
<keyword evidence="2 4" id="KW-0863">Zinc-finger</keyword>
<keyword evidence="8" id="KW-1185">Reference proteome</keyword>
<evidence type="ECO:0000256" key="3">
    <source>
        <dbReference type="ARBA" id="ARBA00022833"/>
    </source>
</evidence>
<feature type="compositionally biased region" description="Basic and acidic residues" evidence="5">
    <location>
        <begin position="541"/>
        <end position="557"/>
    </location>
</feature>
<feature type="region of interest" description="Disordered" evidence="5">
    <location>
        <begin position="374"/>
        <end position="570"/>
    </location>
</feature>
<feature type="compositionally biased region" description="Polar residues" evidence="5">
    <location>
        <begin position="348"/>
        <end position="360"/>
    </location>
</feature>
<keyword evidence="1" id="KW-0479">Metal-binding</keyword>
<evidence type="ECO:0000259" key="6">
    <source>
        <dbReference type="PROSITE" id="PS50089"/>
    </source>
</evidence>
<feature type="compositionally biased region" description="Polar residues" evidence="5">
    <location>
        <begin position="492"/>
        <end position="501"/>
    </location>
</feature>
<protein>
    <recommendedName>
        <fullName evidence="6">RING-type domain-containing protein</fullName>
    </recommendedName>
</protein>
<feature type="compositionally biased region" description="Polar residues" evidence="5">
    <location>
        <begin position="561"/>
        <end position="570"/>
    </location>
</feature>
<reference evidence="7 8" key="1">
    <citation type="submission" date="2020-04" db="EMBL/GenBank/DDBJ databases">
        <title>Perkinsus olseni comparative genomics.</title>
        <authorList>
            <person name="Bogema D.R."/>
        </authorList>
    </citation>
    <scope>NUCLEOTIDE SEQUENCE [LARGE SCALE GENOMIC DNA]</scope>
    <source>
        <strain evidence="7 8">ATCC PRA-207</strain>
    </source>
</reference>
<organism evidence="7 8">
    <name type="scientific">Perkinsus olseni</name>
    <name type="common">Perkinsus atlanticus</name>
    <dbReference type="NCBI Taxonomy" id="32597"/>
    <lineage>
        <taxon>Eukaryota</taxon>
        <taxon>Sar</taxon>
        <taxon>Alveolata</taxon>
        <taxon>Perkinsozoa</taxon>
        <taxon>Perkinsea</taxon>
        <taxon>Perkinsida</taxon>
        <taxon>Perkinsidae</taxon>
        <taxon>Perkinsus</taxon>
    </lineage>
</organism>
<feature type="region of interest" description="Disordered" evidence="5">
    <location>
        <begin position="342"/>
        <end position="361"/>
    </location>
</feature>
<name>A0A7J6SPP9_PEROL</name>
<dbReference type="EMBL" id="JABANO010016725">
    <property type="protein sequence ID" value="KAF4734685.1"/>
    <property type="molecule type" value="Genomic_DNA"/>
</dbReference>
<dbReference type="SMART" id="SM00184">
    <property type="entry name" value="RING"/>
    <property type="match status" value="1"/>
</dbReference>
<dbReference type="PROSITE" id="PS50089">
    <property type="entry name" value="ZF_RING_2"/>
    <property type="match status" value="1"/>
</dbReference>
<evidence type="ECO:0000256" key="1">
    <source>
        <dbReference type="ARBA" id="ARBA00022723"/>
    </source>
</evidence>
<keyword evidence="3" id="KW-0862">Zinc</keyword>
<dbReference type="GO" id="GO:0012505">
    <property type="term" value="C:endomembrane system"/>
    <property type="evidence" value="ECO:0007669"/>
    <property type="project" value="TreeGrafter"/>
</dbReference>